<dbReference type="PANTHER" id="PTHR32322:SF18">
    <property type="entry name" value="S-ADENOSYLMETHIONINE_S-ADENOSYLHOMOCYSTEINE TRANSPORTER"/>
    <property type="match status" value="1"/>
</dbReference>
<dbReference type="InterPro" id="IPR037185">
    <property type="entry name" value="EmrE-like"/>
</dbReference>
<proteinExistence type="predicted"/>
<feature type="domain" description="EamA" evidence="7">
    <location>
        <begin position="195"/>
        <end position="349"/>
    </location>
</feature>
<feature type="transmembrane region" description="Helical" evidence="6">
    <location>
        <begin position="271"/>
        <end position="295"/>
    </location>
</feature>
<feature type="transmembrane region" description="Helical" evidence="6">
    <location>
        <begin position="46"/>
        <end position="67"/>
    </location>
</feature>
<evidence type="ECO:0000256" key="5">
    <source>
        <dbReference type="ARBA" id="ARBA00023136"/>
    </source>
</evidence>
<evidence type="ECO:0000256" key="4">
    <source>
        <dbReference type="ARBA" id="ARBA00022989"/>
    </source>
</evidence>
<evidence type="ECO:0000256" key="3">
    <source>
        <dbReference type="ARBA" id="ARBA00022692"/>
    </source>
</evidence>
<keyword evidence="3 6" id="KW-0812">Transmembrane</keyword>
<organism evidence="8 9">
    <name type="scientific">Chryseobacterium oleae</name>
    <dbReference type="NCBI Taxonomy" id="491207"/>
    <lineage>
        <taxon>Bacteria</taxon>
        <taxon>Pseudomonadati</taxon>
        <taxon>Bacteroidota</taxon>
        <taxon>Flavobacteriia</taxon>
        <taxon>Flavobacteriales</taxon>
        <taxon>Weeksellaceae</taxon>
        <taxon>Chryseobacterium group</taxon>
        <taxon>Chryseobacterium</taxon>
    </lineage>
</organism>
<feature type="transmembrane region" description="Helical" evidence="6">
    <location>
        <begin position="111"/>
        <end position="131"/>
    </location>
</feature>
<dbReference type="AlphaFoldDB" id="A0A1I4XQK0"/>
<dbReference type="Pfam" id="PF00892">
    <property type="entry name" value="EamA"/>
    <property type="match status" value="2"/>
</dbReference>
<evidence type="ECO:0000256" key="6">
    <source>
        <dbReference type="SAM" id="Phobius"/>
    </source>
</evidence>
<reference evidence="9" key="1">
    <citation type="submission" date="2016-10" db="EMBL/GenBank/DDBJ databases">
        <authorList>
            <person name="Varghese N."/>
            <person name="Submissions S."/>
        </authorList>
    </citation>
    <scope>NUCLEOTIDE SEQUENCE [LARGE SCALE GENOMIC DNA]</scope>
    <source>
        <strain evidence="9">DSM 25575</strain>
    </source>
</reference>
<feature type="transmembrane region" description="Helical" evidence="6">
    <location>
        <begin position="168"/>
        <end position="185"/>
    </location>
</feature>
<dbReference type="Proteomes" id="UP000198769">
    <property type="component" value="Unassembled WGS sequence"/>
</dbReference>
<feature type="domain" description="EamA" evidence="7">
    <location>
        <begin position="44"/>
        <end position="181"/>
    </location>
</feature>
<dbReference type="InterPro" id="IPR050638">
    <property type="entry name" value="AA-Vitamin_Transporters"/>
</dbReference>
<evidence type="ECO:0000313" key="8">
    <source>
        <dbReference type="EMBL" id="SFN27549.1"/>
    </source>
</evidence>
<dbReference type="GO" id="GO:0005886">
    <property type="term" value="C:plasma membrane"/>
    <property type="evidence" value="ECO:0007669"/>
    <property type="project" value="UniProtKB-SubCell"/>
</dbReference>
<feature type="transmembrane region" description="Helical" evidence="6">
    <location>
        <begin position="197"/>
        <end position="216"/>
    </location>
</feature>
<gene>
    <name evidence="8" type="ORF">SAMN05421594_1996</name>
</gene>
<accession>A0A1I4XQK0</accession>
<dbReference type="EMBL" id="FOVD01000002">
    <property type="protein sequence ID" value="SFN27549.1"/>
    <property type="molecule type" value="Genomic_DNA"/>
</dbReference>
<keyword evidence="2" id="KW-1003">Cell membrane</keyword>
<feature type="transmembrane region" description="Helical" evidence="6">
    <location>
        <begin position="332"/>
        <end position="350"/>
    </location>
</feature>
<feature type="transmembrane region" description="Helical" evidence="6">
    <location>
        <begin position="302"/>
        <end position="326"/>
    </location>
</feature>
<feature type="transmembrane region" description="Helical" evidence="6">
    <location>
        <begin position="6"/>
        <end position="25"/>
    </location>
</feature>
<name>A0A1I4XQK0_CHROL</name>
<dbReference type="PANTHER" id="PTHR32322">
    <property type="entry name" value="INNER MEMBRANE TRANSPORTER"/>
    <property type="match status" value="1"/>
</dbReference>
<dbReference type="InterPro" id="IPR000620">
    <property type="entry name" value="EamA_dom"/>
</dbReference>
<evidence type="ECO:0000256" key="1">
    <source>
        <dbReference type="ARBA" id="ARBA00004651"/>
    </source>
</evidence>
<feature type="transmembrane region" description="Helical" evidence="6">
    <location>
        <begin position="79"/>
        <end position="99"/>
    </location>
</feature>
<comment type="subcellular location">
    <subcellularLocation>
        <location evidence="1">Cell membrane</location>
        <topology evidence="1">Multi-pass membrane protein</topology>
    </subcellularLocation>
</comment>
<keyword evidence="4 6" id="KW-1133">Transmembrane helix</keyword>
<evidence type="ECO:0000313" key="9">
    <source>
        <dbReference type="Proteomes" id="UP000198769"/>
    </source>
</evidence>
<evidence type="ECO:0000259" key="7">
    <source>
        <dbReference type="Pfam" id="PF00892"/>
    </source>
</evidence>
<keyword evidence="9" id="KW-1185">Reference proteome</keyword>
<keyword evidence="5 6" id="KW-0472">Membrane</keyword>
<protein>
    <submittedName>
        <fullName evidence="8">Threonine/homoserine efflux transporter RhtA</fullName>
    </submittedName>
</protein>
<dbReference type="SUPFAM" id="SSF103481">
    <property type="entry name" value="Multidrug resistance efflux transporter EmrE"/>
    <property type="match status" value="2"/>
</dbReference>
<sequence>MRIAASLLAAILFIYHNDVSGYFNYYVVTLQAVKKIMKKKNILKGVLFVGIGASIYGMLATFVKMAYHDGFTTSEVTTAQFVMGLVGLLFLNFMQTITSKQKLSSPSAKEVRMLMIAGTSLGCTSLFYYIAVQYINVSIAIVLLMQSVWFSVVVESIIAKKLPNARKVVSVIIVLVGTILATNLINMDIELDWHGVFWGLMAAASYTMTMFTSNTLATHLPVFRKSIIMLSGGAIVIFGFLFFAQIGPMYFDGLKSFYLNFTENTEHIHSFNYSIFWTYGFVLALFGTIVPPILFNVGFPNAGLGLGSIVSSLELPVSVTMAFVLLGEKVLLVQWGGIILILFAIVLMNLPAKKELKAVEVA</sequence>
<feature type="transmembrane region" description="Helical" evidence="6">
    <location>
        <begin position="137"/>
        <end position="159"/>
    </location>
</feature>
<feature type="transmembrane region" description="Helical" evidence="6">
    <location>
        <begin position="228"/>
        <end position="251"/>
    </location>
</feature>
<evidence type="ECO:0000256" key="2">
    <source>
        <dbReference type="ARBA" id="ARBA00022475"/>
    </source>
</evidence>